<dbReference type="AlphaFoldDB" id="A0AA41KDJ3"/>
<keyword evidence="2" id="KW-0812">Transmembrane</keyword>
<dbReference type="Proteomes" id="UP001166304">
    <property type="component" value="Unassembled WGS sequence"/>
</dbReference>
<keyword evidence="2" id="KW-1133">Transmembrane helix</keyword>
<feature type="transmembrane region" description="Helical" evidence="2">
    <location>
        <begin position="40"/>
        <end position="62"/>
    </location>
</feature>
<evidence type="ECO:0000313" key="4">
    <source>
        <dbReference type="Proteomes" id="UP001166304"/>
    </source>
</evidence>
<dbReference type="EMBL" id="JAHQXE010000006">
    <property type="protein sequence ID" value="MBV0903595.1"/>
    <property type="molecule type" value="Genomic_DNA"/>
</dbReference>
<feature type="transmembrane region" description="Helical" evidence="2">
    <location>
        <begin position="74"/>
        <end position="97"/>
    </location>
</feature>
<protein>
    <submittedName>
        <fullName evidence="3">Uncharacterized protein</fullName>
    </submittedName>
</protein>
<accession>A0AA41KDJ3</accession>
<evidence type="ECO:0000313" key="3">
    <source>
        <dbReference type="EMBL" id="MBV0903595.1"/>
    </source>
</evidence>
<sequence>MVPPPTDSGETNSSAASTRSVSDLSERELYGLVRVAAEDAVLGAIGTLLLAGLGLILFLGGLSGLLQISSPSPVAVAIAIAFVVGGAYLFASSLGAIPSVRDLL</sequence>
<dbReference type="RefSeq" id="WP_162414641.1">
    <property type="nucleotide sequence ID" value="NZ_JAHQXE010000006.1"/>
</dbReference>
<gene>
    <name evidence="3" type="ORF">KTS37_17570</name>
</gene>
<proteinExistence type="predicted"/>
<comment type="caution">
    <text evidence="3">The sequence shown here is derived from an EMBL/GenBank/DDBJ whole genome shotgun (WGS) entry which is preliminary data.</text>
</comment>
<feature type="region of interest" description="Disordered" evidence="1">
    <location>
        <begin position="1"/>
        <end position="24"/>
    </location>
</feature>
<evidence type="ECO:0000256" key="1">
    <source>
        <dbReference type="SAM" id="MobiDB-lite"/>
    </source>
</evidence>
<evidence type="ECO:0000256" key="2">
    <source>
        <dbReference type="SAM" id="Phobius"/>
    </source>
</evidence>
<keyword evidence="2" id="KW-0472">Membrane</keyword>
<reference evidence="3" key="1">
    <citation type="submission" date="2021-06" db="EMBL/GenBank/DDBJ databases">
        <title>New haloarchaea isolates fom saline soil.</title>
        <authorList>
            <person name="Duran-Viseras A."/>
            <person name="Sanchez-Porro C.S."/>
            <person name="Ventosa A."/>
        </authorList>
    </citation>
    <scope>NUCLEOTIDE SEQUENCE</scope>
    <source>
        <strain evidence="3">JCM 18369</strain>
    </source>
</reference>
<name>A0AA41KDJ3_9EURY</name>
<feature type="compositionally biased region" description="Polar residues" evidence="1">
    <location>
        <begin position="8"/>
        <end position="23"/>
    </location>
</feature>
<organism evidence="3 4">
    <name type="scientific">Haloarcula salina</name>
    <dbReference type="NCBI Taxonomy" id="1429914"/>
    <lineage>
        <taxon>Archaea</taxon>
        <taxon>Methanobacteriati</taxon>
        <taxon>Methanobacteriota</taxon>
        <taxon>Stenosarchaea group</taxon>
        <taxon>Halobacteria</taxon>
        <taxon>Halobacteriales</taxon>
        <taxon>Haloarculaceae</taxon>
        <taxon>Haloarcula</taxon>
    </lineage>
</organism>
<keyword evidence="4" id="KW-1185">Reference proteome</keyword>